<dbReference type="OrthoDB" id="293285at2759"/>
<keyword evidence="3" id="KW-1185">Reference proteome</keyword>
<evidence type="ECO:0000313" key="3">
    <source>
        <dbReference type="Proteomes" id="UP000683925"/>
    </source>
</evidence>
<keyword evidence="1" id="KW-0812">Transmembrane</keyword>
<keyword evidence="1" id="KW-1133">Transmembrane helix</keyword>
<dbReference type="AlphaFoldDB" id="A0A8S1X6H0"/>
<accession>A0A8S1X6H0</accession>
<sequence length="340" mass="40043">MQNRIFDIYIPAISGIIMLILLTIRFVQLKNTGHHQYRQYNATLKIRVFLLILCVLLTLTYNFVSILNPKFYLYKSDYSQIFMFMCIVYSTQVAGILHEYNKNVPIMFTHKIFWIICLITNIIQAILNGLNQLEYDILSNVVLYLIIVDQFSLNIFSFFIRKQDKIEFEGISGLGMTVPDYEDSRQNMIPIQNSFIGLSSTQSQFKCTIHFSKTWKIVQQKDGRIDAVITLKIFLSNPNKHYQLKKTINDFVMLESKLQQEDKFGFEIYKLPNDFFQHGPDTNQMFNEKITLIKIWLRQIISKIEYLTPSIYDFLEFDDATRVCIIKDQRNKSNSLDQSN</sequence>
<evidence type="ECO:0000313" key="2">
    <source>
        <dbReference type="EMBL" id="CAD8196309.1"/>
    </source>
</evidence>
<feature type="transmembrane region" description="Helical" evidence="1">
    <location>
        <begin position="48"/>
        <end position="67"/>
    </location>
</feature>
<comment type="caution">
    <text evidence="2">The sequence shown here is derived from an EMBL/GenBank/DDBJ whole genome shotgun (WGS) entry which is preliminary data.</text>
</comment>
<keyword evidence="1" id="KW-0472">Membrane</keyword>
<dbReference type="EMBL" id="CAJJDP010000111">
    <property type="protein sequence ID" value="CAD8196309.1"/>
    <property type="molecule type" value="Genomic_DNA"/>
</dbReference>
<feature type="transmembrane region" description="Helical" evidence="1">
    <location>
        <begin position="142"/>
        <end position="160"/>
    </location>
</feature>
<evidence type="ECO:0000256" key="1">
    <source>
        <dbReference type="SAM" id="Phobius"/>
    </source>
</evidence>
<organism evidence="2 3">
    <name type="scientific">Paramecium octaurelia</name>
    <dbReference type="NCBI Taxonomy" id="43137"/>
    <lineage>
        <taxon>Eukaryota</taxon>
        <taxon>Sar</taxon>
        <taxon>Alveolata</taxon>
        <taxon>Ciliophora</taxon>
        <taxon>Intramacronucleata</taxon>
        <taxon>Oligohymenophorea</taxon>
        <taxon>Peniculida</taxon>
        <taxon>Parameciidae</taxon>
        <taxon>Paramecium</taxon>
    </lineage>
</organism>
<dbReference type="Proteomes" id="UP000683925">
    <property type="component" value="Unassembled WGS sequence"/>
</dbReference>
<proteinExistence type="predicted"/>
<reference evidence="2" key="1">
    <citation type="submission" date="2021-01" db="EMBL/GenBank/DDBJ databases">
        <authorList>
            <consortium name="Genoscope - CEA"/>
            <person name="William W."/>
        </authorList>
    </citation>
    <scope>NUCLEOTIDE SEQUENCE</scope>
</reference>
<dbReference type="OMA" id="WIICLIT"/>
<feature type="transmembrane region" description="Helical" evidence="1">
    <location>
        <begin position="112"/>
        <end position="130"/>
    </location>
</feature>
<gene>
    <name evidence="2" type="ORF">POCTA_138.1.T1110113</name>
</gene>
<name>A0A8S1X6H0_PAROT</name>
<feature type="transmembrane region" description="Helical" evidence="1">
    <location>
        <begin position="79"/>
        <end position="100"/>
    </location>
</feature>
<protein>
    <submittedName>
        <fullName evidence="2">Uncharacterized protein</fullName>
    </submittedName>
</protein>
<feature type="transmembrane region" description="Helical" evidence="1">
    <location>
        <begin position="6"/>
        <end position="27"/>
    </location>
</feature>